<dbReference type="OrthoDB" id="9795766at2"/>
<dbReference type="InterPro" id="IPR037914">
    <property type="entry name" value="SpoVT-AbrB_sf"/>
</dbReference>
<dbReference type="GeneID" id="67367942"/>
<dbReference type="EMBL" id="UGPL01000006">
    <property type="protein sequence ID" value="STY66605.1"/>
    <property type="molecule type" value="Genomic_DNA"/>
</dbReference>
<dbReference type="Proteomes" id="UP000254031">
    <property type="component" value="Unassembled WGS sequence"/>
</dbReference>
<evidence type="ECO:0000313" key="5">
    <source>
        <dbReference type="EMBL" id="TRB35511.1"/>
    </source>
</evidence>
<sequence>MPTIALRQVGGSVAMVIPPAFLEALKLSVGSKVDLSLNDNQLVINPARPKVKYSLEELLRQSDFEAARNEESQSWLSEPAIGKEIL</sequence>
<evidence type="ECO:0000313" key="8">
    <source>
        <dbReference type="Proteomes" id="UP000254802"/>
    </source>
</evidence>
<reference evidence="9 10" key="2">
    <citation type="journal article" date="2019" name="Vet. Microbiol.">
        <title>Genetic characterization of susceptible and multi-drug resistant Mannheimia haemolytica isolated from high-risk stocker calves prior to and after antimicrobial metaphylaxis.</title>
        <authorList>
            <person name="Snyder E.R."/>
            <person name="Alvarez-Narvaez S."/>
            <person name="Credille B.C."/>
        </authorList>
    </citation>
    <scope>NUCLEOTIDE SEQUENCE [LARGE SCALE GENOMIC DNA]</scope>
    <source>
        <strain evidence="6 9">UGA-R5-128-1</strain>
        <strain evidence="5 10">UGA-R7-163-1</strain>
    </source>
</reference>
<dbReference type="GO" id="GO:0097351">
    <property type="term" value="F:toxin sequestering activity"/>
    <property type="evidence" value="ECO:0007669"/>
    <property type="project" value="InterPro"/>
</dbReference>
<dbReference type="PROSITE" id="PS51740">
    <property type="entry name" value="SPOVT_ABRB"/>
    <property type="match status" value="1"/>
</dbReference>
<evidence type="ECO:0000313" key="10">
    <source>
        <dbReference type="Proteomes" id="UP000318394"/>
    </source>
</evidence>
<dbReference type="EMBL" id="UGPN01000002">
    <property type="protein sequence ID" value="STY59251.1"/>
    <property type="molecule type" value="Genomic_DNA"/>
</dbReference>
<reference evidence="7 8" key="1">
    <citation type="submission" date="2018-06" db="EMBL/GenBank/DDBJ databases">
        <authorList>
            <consortium name="Pathogen Informatics"/>
            <person name="Doyle S."/>
        </authorList>
    </citation>
    <scope>NUCLEOTIDE SEQUENCE [LARGE SCALE GENOMIC DNA]</scope>
    <source>
        <strain evidence="3 8">NCTC10638</strain>
        <strain evidence="4 7">NCTC9380</strain>
    </source>
</reference>
<dbReference type="Pfam" id="PF04014">
    <property type="entry name" value="MazE_antitoxin"/>
    <property type="match status" value="1"/>
</dbReference>
<dbReference type="RefSeq" id="WP_006248517.1">
    <property type="nucleotide sequence ID" value="NZ_CP011098.1"/>
</dbReference>
<evidence type="ECO:0000313" key="6">
    <source>
        <dbReference type="EMBL" id="TRB73012.1"/>
    </source>
</evidence>
<dbReference type="Gene3D" id="2.10.260.10">
    <property type="match status" value="1"/>
</dbReference>
<dbReference type="EMBL" id="VAJB01000029">
    <property type="protein sequence ID" value="TRB73012.1"/>
    <property type="molecule type" value="Genomic_DNA"/>
</dbReference>
<dbReference type="PANTHER" id="PTHR40516:SF1">
    <property type="entry name" value="ANTITOXIN CHPS-RELATED"/>
    <property type="match status" value="1"/>
</dbReference>
<dbReference type="GO" id="GO:0003677">
    <property type="term" value="F:DNA binding"/>
    <property type="evidence" value="ECO:0007669"/>
    <property type="project" value="UniProtKB-UniRule"/>
</dbReference>
<evidence type="ECO:0000256" key="1">
    <source>
        <dbReference type="PROSITE-ProRule" id="PRU01076"/>
    </source>
</evidence>
<dbReference type="Proteomes" id="UP000254802">
    <property type="component" value="Unassembled WGS sequence"/>
</dbReference>
<keyword evidence="10" id="KW-1185">Reference proteome</keyword>
<feature type="domain" description="SpoVT-AbrB" evidence="2">
    <location>
        <begin position="4"/>
        <end position="49"/>
    </location>
</feature>
<dbReference type="PANTHER" id="PTHR40516">
    <property type="entry name" value="ANTITOXIN CHPS-RELATED"/>
    <property type="match status" value="1"/>
</dbReference>
<dbReference type="InterPro" id="IPR039052">
    <property type="entry name" value="Antitox_PemI-like"/>
</dbReference>
<name>A0A248ZX26_MANHA</name>
<protein>
    <submittedName>
        <fullName evidence="6">AbrB/MazE/SpoVT family DNA-binding domain-containing protein</fullName>
    </submittedName>
    <submittedName>
        <fullName evidence="3">Antitoxin PemI</fullName>
    </submittedName>
</protein>
<evidence type="ECO:0000313" key="4">
    <source>
        <dbReference type="EMBL" id="STY66605.1"/>
    </source>
</evidence>
<dbReference type="SUPFAM" id="SSF89447">
    <property type="entry name" value="AbrB/MazE/MraZ-like"/>
    <property type="match status" value="1"/>
</dbReference>
<dbReference type="STRING" id="75985.WC39_01580"/>
<evidence type="ECO:0000313" key="7">
    <source>
        <dbReference type="Proteomes" id="UP000254031"/>
    </source>
</evidence>
<evidence type="ECO:0000259" key="2">
    <source>
        <dbReference type="PROSITE" id="PS51740"/>
    </source>
</evidence>
<dbReference type="KEGG" id="mhay:VK67_01585"/>
<evidence type="ECO:0000313" key="3">
    <source>
        <dbReference type="EMBL" id="STY59251.1"/>
    </source>
</evidence>
<organism evidence="6 9">
    <name type="scientific">Mannheimia haemolytica</name>
    <name type="common">Pasteurella haemolytica</name>
    <dbReference type="NCBI Taxonomy" id="75985"/>
    <lineage>
        <taxon>Bacteria</taxon>
        <taxon>Pseudomonadati</taxon>
        <taxon>Pseudomonadota</taxon>
        <taxon>Gammaproteobacteria</taxon>
        <taxon>Pasteurellales</taxon>
        <taxon>Pasteurellaceae</taxon>
        <taxon>Mannheimia</taxon>
    </lineage>
</organism>
<proteinExistence type="predicted"/>
<dbReference type="InterPro" id="IPR007159">
    <property type="entry name" value="SpoVT-AbrB_dom"/>
</dbReference>
<keyword evidence="1 6" id="KW-0238">DNA-binding</keyword>
<dbReference type="Proteomes" id="UP000318394">
    <property type="component" value="Unassembled WGS sequence"/>
</dbReference>
<accession>A0A248ZX26</accession>
<evidence type="ECO:0000313" key="9">
    <source>
        <dbReference type="Proteomes" id="UP000315164"/>
    </source>
</evidence>
<dbReference type="AlphaFoldDB" id="A0A248ZX26"/>
<dbReference type="SMART" id="SM00966">
    <property type="entry name" value="SpoVT_AbrB"/>
    <property type="match status" value="1"/>
</dbReference>
<dbReference type="KEGG" id="mhaq:WC39_01580"/>
<gene>
    <name evidence="3" type="primary">pemI</name>
    <name evidence="6" type="ORF">FEA53_10995</name>
    <name evidence="5" type="ORF">FEB89_10940</name>
    <name evidence="3" type="ORF">NCTC10638_00399</name>
    <name evidence="4" type="ORF">NCTC9380_01930</name>
</gene>
<dbReference type="EMBL" id="VAJI01000029">
    <property type="protein sequence ID" value="TRB35511.1"/>
    <property type="molecule type" value="Genomic_DNA"/>
</dbReference>
<dbReference type="Proteomes" id="UP000315164">
    <property type="component" value="Unassembled WGS sequence"/>
</dbReference>